<comment type="caution">
    <text evidence="1">The sequence shown here is derived from an EMBL/GenBank/DDBJ whole genome shotgun (WGS) entry which is preliminary data.</text>
</comment>
<evidence type="ECO:0000313" key="1">
    <source>
        <dbReference type="EMBL" id="CAF1501319.1"/>
    </source>
</evidence>
<dbReference type="Proteomes" id="UP000663829">
    <property type="component" value="Unassembled WGS sequence"/>
</dbReference>
<keyword evidence="3" id="KW-1185">Reference proteome</keyword>
<dbReference type="SUPFAM" id="SSF51445">
    <property type="entry name" value="(Trans)glycosidases"/>
    <property type="match status" value="1"/>
</dbReference>
<evidence type="ECO:0008006" key="4">
    <source>
        <dbReference type="Google" id="ProtNLM"/>
    </source>
</evidence>
<dbReference type="EMBL" id="CAJOBC010087968">
    <property type="protein sequence ID" value="CAF4362929.1"/>
    <property type="molecule type" value="Genomic_DNA"/>
</dbReference>
<evidence type="ECO:0000313" key="2">
    <source>
        <dbReference type="EMBL" id="CAF4362929.1"/>
    </source>
</evidence>
<sequence>MPYGEELGEYKEKTPGVAKIDWSLIDDRNDNSNWLNKQHLQFYKDLIHLRKSNLSLYTENVEFLYENSEDGLMLYYRWNGHEIKQGEHLIVLCNWSSKTYPINNETSLEIPNIPKNGKWYDWLNENQEYNVENNILKVDSLKDHQARIFIFDYKKDEQQAYDKSLTQKLQEQQK</sequence>
<reference evidence="1" key="1">
    <citation type="submission" date="2021-02" db="EMBL/GenBank/DDBJ databases">
        <authorList>
            <person name="Nowell W R."/>
        </authorList>
    </citation>
    <scope>NUCLEOTIDE SEQUENCE</scope>
</reference>
<dbReference type="Gene3D" id="2.60.40.1180">
    <property type="entry name" value="Golgi alpha-mannosidase II"/>
    <property type="match status" value="1"/>
</dbReference>
<dbReference type="OrthoDB" id="1740265at2759"/>
<evidence type="ECO:0000313" key="3">
    <source>
        <dbReference type="Proteomes" id="UP000663829"/>
    </source>
</evidence>
<accession>A0A815T859</accession>
<organism evidence="1 3">
    <name type="scientific">Didymodactylos carnosus</name>
    <dbReference type="NCBI Taxonomy" id="1234261"/>
    <lineage>
        <taxon>Eukaryota</taxon>
        <taxon>Metazoa</taxon>
        <taxon>Spiralia</taxon>
        <taxon>Gnathifera</taxon>
        <taxon>Rotifera</taxon>
        <taxon>Eurotatoria</taxon>
        <taxon>Bdelloidea</taxon>
        <taxon>Philodinida</taxon>
        <taxon>Philodinidae</taxon>
        <taxon>Didymodactylos</taxon>
    </lineage>
</organism>
<dbReference type="AlphaFoldDB" id="A0A815T859"/>
<name>A0A815T859_9BILA</name>
<dbReference type="Proteomes" id="UP000681722">
    <property type="component" value="Unassembled WGS sequence"/>
</dbReference>
<proteinExistence type="predicted"/>
<dbReference type="InterPro" id="IPR013780">
    <property type="entry name" value="Glyco_hydro_b"/>
</dbReference>
<dbReference type="InterPro" id="IPR017853">
    <property type="entry name" value="GH"/>
</dbReference>
<protein>
    <recommendedName>
        <fullName evidence="4">Alpha amylase</fullName>
    </recommendedName>
</protein>
<gene>
    <name evidence="1" type="ORF">GPM918_LOCUS36693</name>
    <name evidence="2" type="ORF">SRO942_LOCUS37439</name>
</gene>
<dbReference type="EMBL" id="CAJNOQ010022452">
    <property type="protein sequence ID" value="CAF1501319.1"/>
    <property type="molecule type" value="Genomic_DNA"/>
</dbReference>